<feature type="signal peptide" evidence="9">
    <location>
        <begin position="1"/>
        <end position="36"/>
    </location>
</feature>
<keyword evidence="12" id="KW-1185">Reference proteome</keyword>
<evidence type="ECO:0000256" key="4">
    <source>
        <dbReference type="ARBA" id="ARBA00022723"/>
    </source>
</evidence>
<evidence type="ECO:0000256" key="7">
    <source>
        <dbReference type="ARBA" id="ARBA00023014"/>
    </source>
</evidence>
<evidence type="ECO:0000256" key="1">
    <source>
        <dbReference type="ARBA" id="ARBA00002137"/>
    </source>
</evidence>
<sequence>MKQTIIDLKRRNILKKSLFGLTAIAAGTIITTSANADELPELTEDDPMATGLGYKKDTATVDAAEQPKHTAEQKCATCALYTSKSATAGACAIFAGKQVRATGWCSAYAKKA</sequence>
<dbReference type="OrthoDB" id="5298540at2"/>
<feature type="chain" id="PRO_5012862586" description="High-potential iron-sulfur protein" evidence="9">
    <location>
        <begin position="37"/>
        <end position="112"/>
    </location>
</feature>
<dbReference type="Gene3D" id="4.10.490.10">
    <property type="entry name" value="High potential iron-sulphur protein"/>
    <property type="match status" value="1"/>
</dbReference>
<accession>A0A1N7LH16</accession>
<evidence type="ECO:0000259" key="10">
    <source>
        <dbReference type="PROSITE" id="PS51373"/>
    </source>
</evidence>
<dbReference type="InterPro" id="IPR036369">
    <property type="entry name" value="HIPIP_sf"/>
</dbReference>
<keyword evidence="9" id="KW-0732">Signal</keyword>
<dbReference type="SUPFAM" id="SSF57652">
    <property type="entry name" value="HIPIP (high potential iron protein)"/>
    <property type="match status" value="1"/>
</dbReference>
<dbReference type="Proteomes" id="UP000185999">
    <property type="component" value="Unassembled WGS sequence"/>
</dbReference>
<comment type="similarity">
    <text evidence="8">Belongs to the high-potential iron-sulfur protein (HiPIP) family.</text>
</comment>
<dbReference type="Pfam" id="PF01355">
    <property type="entry name" value="HIPIP"/>
    <property type="match status" value="1"/>
</dbReference>
<protein>
    <recommendedName>
        <fullName evidence="8">High-potential iron-sulfur protein</fullName>
        <shortName evidence="8">HiPIP</shortName>
    </recommendedName>
</protein>
<keyword evidence="5 8" id="KW-0249">Electron transport</keyword>
<keyword evidence="4 8" id="KW-0479">Metal-binding</keyword>
<dbReference type="AlphaFoldDB" id="A0A1N7LH16"/>
<evidence type="ECO:0000256" key="2">
    <source>
        <dbReference type="ARBA" id="ARBA00022448"/>
    </source>
</evidence>
<keyword evidence="3 8" id="KW-0004">4Fe-4S</keyword>
<keyword evidence="6 8" id="KW-0408">Iron</keyword>
<gene>
    <name evidence="11" type="ORF">SAMN05421760_10424</name>
</gene>
<dbReference type="PROSITE" id="PS51318">
    <property type="entry name" value="TAT"/>
    <property type="match status" value="1"/>
</dbReference>
<name>A0A1N7LH16_9GAMM</name>
<evidence type="ECO:0000313" key="12">
    <source>
        <dbReference type="Proteomes" id="UP000185999"/>
    </source>
</evidence>
<comment type="function">
    <text evidence="1 8">Specific class of high-redox-potential 4Fe-4S ferredoxins. Functions in anaerobic electron transport in most purple and in some other photosynthetic bacteria and in at least one genus (Paracoccus) of halophilic, denitrifying bacteria.</text>
</comment>
<dbReference type="GO" id="GO:0019646">
    <property type="term" value="P:aerobic electron transport chain"/>
    <property type="evidence" value="ECO:0007669"/>
    <property type="project" value="InterPro"/>
</dbReference>
<evidence type="ECO:0000256" key="5">
    <source>
        <dbReference type="ARBA" id="ARBA00022982"/>
    </source>
</evidence>
<keyword evidence="7 8" id="KW-0411">Iron-sulfur</keyword>
<dbReference type="GO" id="GO:0051539">
    <property type="term" value="F:4 iron, 4 sulfur cluster binding"/>
    <property type="evidence" value="ECO:0007669"/>
    <property type="project" value="UniProtKB-KW"/>
</dbReference>
<dbReference type="InterPro" id="IPR006311">
    <property type="entry name" value="TAT_signal"/>
</dbReference>
<keyword evidence="2 8" id="KW-0813">Transport</keyword>
<dbReference type="InterPro" id="IPR000170">
    <property type="entry name" value="High_potential_FeS_prot"/>
</dbReference>
<organism evidence="11 12">
    <name type="scientific">Neptunomonas antarctica</name>
    <dbReference type="NCBI Taxonomy" id="619304"/>
    <lineage>
        <taxon>Bacteria</taxon>
        <taxon>Pseudomonadati</taxon>
        <taxon>Pseudomonadota</taxon>
        <taxon>Gammaproteobacteria</taxon>
        <taxon>Oceanospirillales</taxon>
        <taxon>Oceanospirillaceae</taxon>
        <taxon>Neptunomonas</taxon>
    </lineage>
</organism>
<dbReference type="GO" id="GO:0009055">
    <property type="term" value="F:electron transfer activity"/>
    <property type="evidence" value="ECO:0007669"/>
    <property type="project" value="InterPro"/>
</dbReference>
<evidence type="ECO:0000256" key="3">
    <source>
        <dbReference type="ARBA" id="ARBA00022485"/>
    </source>
</evidence>
<dbReference type="STRING" id="619304.SAMN05421760_10424"/>
<feature type="domain" description="High potential iron-sulfur proteins family profile" evidence="10">
    <location>
        <begin position="36"/>
        <end position="112"/>
    </location>
</feature>
<evidence type="ECO:0000256" key="9">
    <source>
        <dbReference type="SAM" id="SignalP"/>
    </source>
</evidence>
<dbReference type="RefSeq" id="WP_082400191.1">
    <property type="nucleotide sequence ID" value="NZ_FTOE01000004.1"/>
</dbReference>
<evidence type="ECO:0000256" key="6">
    <source>
        <dbReference type="ARBA" id="ARBA00023004"/>
    </source>
</evidence>
<dbReference type="EMBL" id="FTOE01000004">
    <property type="protein sequence ID" value="SIS73109.1"/>
    <property type="molecule type" value="Genomic_DNA"/>
</dbReference>
<proteinExistence type="inferred from homology"/>
<evidence type="ECO:0000313" key="11">
    <source>
        <dbReference type="EMBL" id="SIS73109.1"/>
    </source>
</evidence>
<dbReference type="PROSITE" id="PS51373">
    <property type="entry name" value="HIPIP"/>
    <property type="match status" value="1"/>
</dbReference>
<dbReference type="GO" id="GO:0046872">
    <property type="term" value="F:metal ion binding"/>
    <property type="evidence" value="ECO:0007669"/>
    <property type="project" value="UniProtKB-KW"/>
</dbReference>
<evidence type="ECO:0000256" key="8">
    <source>
        <dbReference type="RuleBase" id="RU000620"/>
    </source>
</evidence>
<comment type="subunit">
    <text evidence="8">Homodimer.</text>
</comment>
<reference evidence="12" key="1">
    <citation type="submission" date="2017-01" db="EMBL/GenBank/DDBJ databases">
        <authorList>
            <person name="Varghese N."/>
            <person name="Submissions S."/>
        </authorList>
    </citation>
    <scope>NUCLEOTIDE SEQUENCE [LARGE SCALE GENOMIC DNA]</scope>
    <source>
        <strain evidence="12">DSM 22306</strain>
    </source>
</reference>